<dbReference type="GO" id="GO:0006887">
    <property type="term" value="P:exocytosis"/>
    <property type="evidence" value="ECO:0007669"/>
    <property type="project" value="UniProtKB-KW"/>
</dbReference>
<dbReference type="Pfam" id="PF01833">
    <property type="entry name" value="TIG"/>
    <property type="match status" value="1"/>
</dbReference>
<evidence type="ECO:0000256" key="1">
    <source>
        <dbReference type="ARBA" id="ARBA00002660"/>
    </source>
</evidence>
<dbReference type="FunFam" id="2.60.40.10:FF:000196">
    <property type="entry name" value="Exocyst complex component 2"/>
    <property type="match status" value="1"/>
</dbReference>
<gene>
    <name evidence="11" type="ORF">TPSB3V08_LOCUS3637</name>
</gene>
<evidence type="ECO:0000256" key="4">
    <source>
        <dbReference type="ARBA" id="ARBA00022448"/>
    </source>
</evidence>
<dbReference type="GO" id="GO:0048468">
    <property type="term" value="P:cell development"/>
    <property type="evidence" value="ECO:0007669"/>
    <property type="project" value="UniProtKB-ARBA"/>
</dbReference>
<dbReference type="Pfam" id="PF15469">
    <property type="entry name" value="Sec5"/>
    <property type="match status" value="1"/>
</dbReference>
<evidence type="ECO:0000256" key="7">
    <source>
        <dbReference type="RuleBase" id="RU365069"/>
    </source>
</evidence>
<name>A0A7R9H1L7_TIMPO</name>
<comment type="function">
    <text evidence="1 7">Component of the exocyst complex involved in the docking of exocytic vesicles with fusion sites on the plasma membrane.</text>
</comment>
<feature type="compositionally biased region" description="Polar residues" evidence="8">
    <location>
        <begin position="403"/>
        <end position="421"/>
    </location>
</feature>
<feature type="region of interest" description="Disordered" evidence="8">
    <location>
        <begin position="395"/>
        <end position="421"/>
    </location>
</feature>
<sequence>MGPPPVVTGISPKEGPPGTRVTVRGEFLGTGPTDLVGLTICGCDCLLSAEWKSKNKIIARSGPGKGRGDIIASTRSGGKGTSTVQFRGYHETIGPMKESAVWVEEAPLQTLVWGRRSLSPAGYQQDDPLGLSVEGSNKKFPEDELHELFPEGSGDLTSEQFAAGWFLLEHHHGTMFDDLKAGLAFLRRKVEAQKEGQLSFLKANVGSVMEQLDTLTILKDKFESDVKEHGSDPTAKVEKAIQVSMLEANKLFEEVLARRDRADATRNALGVLQRFKFLFSLPVSIERNIRKGDYDVVINDYARAKNLFGKTDVPVFKKVLTEVEQRIVRLQELLRNKLQDMPSTLEEQKKIIRNLVNLEASGDPAWDAMSCHSAFITQRLNTCKEEHIAIETANGDELAGKTPRSTPQSNNKFGSKTPVSQDWQSSVPQRVLFVEELSEITTNMFPDLWKLGQAYFSGELHVKVEPEKQTHFKRMVLAPIELLSGLLRAAILPHTLDRMSPLRTSYGMWPPQGLEGVGPWLPHCLRYIRSTYTSLIRLDLPNEALTIIASLIFDLRLHCMSTLFQQAAEHIKCLHKKETWHIEFDTKHSGITQLPSEFENKVQEVVQMVKESVLLGGYRESPLLDNANAQRELNALIQGLLLSFTQALDTLAFSNDGMQNESSAVSQLIGSPAIYRGNEGSGPGWEQRLLTTLSNSQYTAKVVLPRLSEVFSRHDYPPLTLPVATATSALSALDRQILEVYLEQKSDPLVGTIEPSMYLGRFDWDTTRRPTDVQPYVKEIITNMIGVHAEVCFITKCCCLLYKLVHHVNPNLVSRVLSQIVETVAEELSRLMSCVTRFSIQGNQQARVDIRAVQETVSLYTTPTAQLVEDLLAKFRVRMRLQLMCFGDMKIVSSGQGI</sequence>
<comment type="similarity">
    <text evidence="2 7">Belongs to the SEC5 family.</text>
</comment>
<dbReference type="InterPro" id="IPR002909">
    <property type="entry name" value="IPT_dom"/>
</dbReference>
<keyword evidence="5 7" id="KW-0268">Exocytosis</keyword>
<dbReference type="GO" id="GO:0048731">
    <property type="term" value="P:system development"/>
    <property type="evidence" value="ECO:0007669"/>
    <property type="project" value="UniProtKB-ARBA"/>
</dbReference>
<evidence type="ECO:0000259" key="10">
    <source>
        <dbReference type="Pfam" id="PF15469"/>
    </source>
</evidence>
<dbReference type="GO" id="GO:0006893">
    <property type="term" value="P:Golgi to plasma membrane transport"/>
    <property type="evidence" value="ECO:0007669"/>
    <property type="project" value="UniProtKB-UniRule"/>
</dbReference>
<dbReference type="PANTHER" id="PTHR13043">
    <property type="entry name" value="EXOCYST COMPLEX COMPONENT SEC5"/>
    <property type="match status" value="1"/>
</dbReference>
<dbReference type="Gene3D" id="2.60.40.10">
    <property type="entry name" value="Immunoglobulins"/>
    <property type="match status" value="1"/>
</dbReference>
<evidence type="ECO:0000256" key="8">
    <source>
        <dbReference type="SAM" id="MobiDB-lite"/>
    </source>
</evidence>
<accession>A0A7R9H1L7</accession>
<evidence type="ECO:0000256" key="5">
    <source>
        <dbReference type="ARBA" id="ARBA00022483"/>
    </source>
</evidence>
<dbReference type="InterPro" id="IPR013783">
    <property type="entry name" value="Ig-like_fold"/>
</dbReference>
<dbReference type="InterPro" id="IPR014756">
    <property type="entry name" value="Ig_E-set"/>
</dbReference>
<dbReference type="SUPFAM" id="SSF81296">
    <property type="entry name" value="E set domains"/>
    <property type="match status" value="1"/>
</dbReference>
<dbReference type="PANTHER" id="PTHR13043:SF1">
    <property type="entry name" value="EXOCYST COMPLEX COMPONENT 2"/>
    <property type="match status" value="1"/>
</dbReference>
<dbReference type="GO" id="GO:0015031">
    <property type="term" value="P:protein transport"/>
    <property type="evidence" value="ECO:0007669"/>
    <property type="project" value="UniProtKB-KW"/>
</dbReference>
<evidence type="ECO:0000313" key="11">
    <source>
        <dbReference type="EMBL" id="CAD7402577.1"/>
    </source>
</evidence>
<evidence type="ECO:0000256" key="3">
    <source>
        <dbReference type="ARBA" id="ARBA00017526"/>
    </source>
</evidence>
<comment type="subunit">
    <text evidence="7">Component of the exocyst complex.</text>
</comment>
<dbReference type="GO" id="GO:0000145">
    <property type="term" value="C:exocyst"/>
    <property type="evidence" value="ECO:0007669"/>
    <property type="project" value="UniProtKB-UniRule"/>
</dbReference>
<evidence type="ECO:0000256" key="2">
    <source>
        <dbReference type="ARBA" id="ARBA00010578"/>
    </source>
</evidence>
<dbReference type="InterPro" id="IPR039481">
    <property type="entry name" value="EXOC2/Sec5_N_dom"/>
</dbReference>
<keyword evidence="6 7" id="KW-0653">Protein transport</keyword>
<protein>
    <recommendedName>
        <fullName evidence="3 7">Exocyst complex component 2</fullName>
    </recommendedName>
</protein>
<feature type="domain" description="Exocyst complex component EXOC2/Sec5 N-terminal" evidence="10">
    <location>
        <begin position="127"/>
        <end position="866"/>
    </location>
</feature>
<feature type="domain" description="IPT/TIG" evidence="9">
    <location>
        <begin position="5"/>
        <end position="86"/>
    </location>
</feature>
<dbReference type="CDD" id="cd00603">
    <property type="entry name" value="IPT_PCSR"/>
    <property type="match status" value="1"/>
</dbReference>
<organism evidence="11">
    <name type="scientific">Timema poppense</name>
    <name type="common">Walking stick</name>
    <dbReference type="NCBI Taxonomy" id="170557"/>
    <lineage>
        <taxon>Eukaryota</taxon>
        <taxon>Metazoa</taxon>
        <taxon>Ecdysozoa</taxon>
        <taxon>Arthropoda</taxon>
        <taxon>Hexapoda</taxon>
        <taxon>Insecta</taxon>
        <taxon>Pterygota</taxon>
        <taxon>Neoptera</taxon>
        <taxon>Polyneoptera</taxon>
        <taxon>Phasmatodea</taxon>
        <taxon>Timematodea</taxon>
        <taxon>Timematoidea</taxon>
        <taxon>Timematidae</taxon>
        <taxon>Timema</taxon>
    </lineage>
</organism>
<keyword evidence="4 7" id="KW-0813">Transport</keyword>
<proteinExistence type="inferred from homology"/>
<dbReference type="EMBL" id="OD001611">
    <property type="protein sequence ID" value="CAD7402577.1"/>
    <property type="molecule type" value="Genomic_DNA"/>
</dbReference>
<dbReference type="AlphaFoldDB" id="A0A7R9H1L7"/>
<dbReference type="InterPro" id="IPR029175">
    <property type="entry name" value="EXOC2/Sec5"/>
</dbReference>
<reference evidence="11" key="1">
    <citation type="submission" date="2020-11" db="EMBL/GenBank/DDBJ databases">
        <authorList>
            <person name="Tran Van P."/>
        </authorList>
    </citation>
    <scope>NUCLEOTIDE SEQUENCE</scope>
</reference>
<evidence type="ECO:0000256" key="6">
    <source>
        <dbReference type="ARBA" id="ARBA00022927"/>
    </source>
</evidence>
<evidence type="ECO:0000259" key="9">
    <source>
        <dbReference type="Pfam" id="PF01833"/>
    </source>
</evidence>